<evidence type="ECO:0000256" key="2">
    <source>
        <dbReference type="SAM" id="Phobius"/>
    </source>
</evidence>
<feature type="compositionally biased region" description="Low complexity" evidence="1">
    <location>
        <begin position="88"/>
        <end position="110"/>
    </location>
</feature>
<accession>A0A254N5H2</accession>
<keyword evidence="2" id="KW-0812">Transmembrane</keyword>
<protein>
    <submittedName>
        <fullName evidence="3">Uncharacterized protein</fullName>
    </submittedName>
</protein>
<reference evidence="3 4" key="1">
    <citation type="journal article" date="2007" name="Int. J. Syst. Evol. Microbiol.">
        <title>Description of Pelomonas aquatica sp. nov. and Pelomonas puraquae sp. nov., isolated from industrial and haemodialysis water.</title>
        <authorList>
            <person name="Gomila M."/>
            <person name="Bowien B."/>
            <person name="Falsen E."/>
            <person name="Moore E.R."/>
            <person name="Lalucat J."/>
        </authorList>
    </citation>
    <scope>NUCLEOTIDE SEQUENCE [LARGE SCALE GENOMIC DNA]</scope>
    <source>
        <strain evidence="3 4">CCUG 52769</strain>
    </source>
</reference>
<feature type="region of interest" description="Disordered" evidence="1">
    <location>
        <begin position="81"/>
        <end position="110"/>
    </location>
</feature>
<keyword evidence="2" id="KW-1133">Transmembrane helix</keyword>
<dbReference type="Proteomes" id="UP000197446">
    <property type="component" value="Unassembled WGS sequence"/>
</dbReference>
<keyword evidence="2" id="KW-0472">Membrane</keyword>
<evidence type="ECO:0000313" key="4">
    <source>
        <dbReference type="Proteomes" id="UP000197446"/>
    </source>
</evidence>
<evidence type="ECO:0000313" key="3">
    <source>
        <dbReference type="EMBL" id="OWR00855.1"/>
    </source>
</evidence>
<dbReference type="Pfam" id="PF05052">
    <property type="entry name" value="MerE"/>
    <property type="match status" value="1"/>
</dbReference>
<dbReference type="GO" id="GO:0015097">
    <property type="term" value="F:mercury ion transmembrane transporter activity"/>
    <property type="evidence" value="ECO:0007669"/>
    <property type="project" value="InterPro"/>
</dbReference>
<feature type="transmembrane region" description="Helical" evidence="2">
    <location>
        <begin position="33"/>
        <end position="54"/>
    </location>
</feature>
<organism evidence="3 4">
    <name type="scientific">Roseateles puraquae</name>
    <dbReference type="NCBI Taxonomy" id="431059"/>
    <lineage>
        <taxon>Bacteria</taxon>
        <taxon>Pseudomonadati</taxon>
        <taxon>Pseudomonadota</taxon>
        <taxon>Betaproteobacteria</taxon>
        <taxon>Burkholderiales</taxon>
        <taxon>Sphaerotilaceae</taxon>
        <taxon>Roseateles</taxon>
    </lineage>
</organism>
<dbReference type="GO" id="GO:0016020">
    <property type="term" value="C:membrane"/>
    <property type="evidence" value="ECO:0007669"/>
    <property type="project" value="InterPro"/>
</dbReference>
<dbReference type="EMBL" id="NISI01000014">
    <property type="protein sequence ID" value="OWR00855.1"/>
    <property type="molecule type" value="Genomic_DNA"/>
</dbReference>
<sequence>MVQGAQRLRAPCCVLNVPERVINTAGTRTGTTVGAFVGDNWGIAAVALAALFGLSPRRKARSMSSISAGWRAISVSRLASMQKLAPTPSRQRASRSPNPAASAPQPQCSA</sequence>
<keyword evidence="4" id="KW-1185">Reference proteome</keyword>
<name>A0A254N5H2_9BURK</name>
<dbReference type="AlphaFoldDB" id="A0A254N5H2"/>
<gene>
    <name evidence="3" type="ORF">CDO81_24300</name>
</gene>
<proteinExistence type="predicted"/>
<dbReference type="InterPro" id="IPR007746">
    <property type="entry name" value="MerE"/>
</dbReference>
<comment type="caution">
    <text evidence="3">The sequence shown here is derived from an EMBL/GenBank/DDBJ whole genome shotgun (WGS) entry which is preliminary data.</text>
</comment>
<evidence type="ECO:0000256" key="1">
    <source>
        <dbReference type="SAM" id="MobiDB-lite"/>
    </source>
</evidence>